<feature type="region of interest" description="Disordered" evidence="1">
    <location>
        <begin position="66"/>
        <end position="139"/>
    </location>
</feature>
<organism evidence="2 3">
    <name type="scientific">Kluyveromyces lactis (strain ATCC 8585 / CBS 2359 / DSM 70799 / NBRC 1267 / NRRL Y-1140 / WM37)</name>
    <name type="common">Yeast</name>
    <name type="synonym">Candida sphaerica</name>
    <dbReference type="NCBI Taxonomy" id="284590"/>
    <lineage>
        <taxon>Eukaryota</taxon>
        <taxon>Fungi</taxon>
        <taxon>Dikarya</taxon>
        <taxon>Ascomycota</taxon>
        <taxon>Saccharomycotina</taxon>
        <taxon>Saccharomycetes</taxon>
        <taxon>Saccharomycetales</taxon>
        <taxon>Saccharomycetaceae</taxon>
        <taxon>Kluyveromyces</taxon>
    </lineage>
</organism>
<evidence type="ECO:0000256" key="1">
    <source>
        <dbReference type="SAM" id="MobiDB-lite"/>
    </source>
</evidence>
<evidence type="ECO:0000313" key="3">
    <source>
        <dbReference type="Proteomes" id="UP000000598"/>
    </source>
</evidence>
<dbReference type="Proteomes" id="UP000000598">
    <property type="component" value="Chromosome E"/>
</dbReference>
<dbReference type="OMA" id="THENNNE"/>
<dbReference type="PaxDb" id="284590-Q6CPD7"/>
<dbReference type="InParanoid" id="Q6CPD7"/>
<feature type="compositionally biased region" description="Low complexity" evidence="1">
    <location>
        <begin position="121"/>
        <end position="134"/>
    </location>
</feature>
<reference evidence="2 3" key="1">
    <citation type="journal article" date="2004" name="Nature">
        <title>Genome evolution in yeasts.</title>
        <authorList>
            <consortium name="Genolevures"/>
            <person name="Dujon B."/>
            <person name="Sherman D."/>
            <person name="Fischer G."/>
            <person name="Durrens P."/>
            <person name="Casaregola S."/>
            <person name="Lafontaine I."/>
            <person name="de Montigny J."/>
            <person name="Marck C."/>
            <person name="Neuveglise C."/>
            <person name="Talla E."/>
            <person name="Goffard N."/>
            <person name="Frangeul L."/>
            <person name="Aigle M."/>
            <person name="Anthouard V."/>
            <person name="Babour A."/>
            <person name="Barbe V."/>
            <person name="Barnay S."/>
            <person name="Blanchin S."/>
            <person name="Beckerich J.M."/>
            <person name="Beyne E."/>
            <person name="Bleykasten C."/>
            <person name="Boisrame A."/>
            <person name="Boyer J."/>
            <person name="Cattolico L."/>
            <person name="Confanioleri F."/>
            <person name="de Daruvar A."/>
            <person name="Despons L."/>
            <person name="Fabre E."/>
            <person name="Fairhead C."/>
            <person name="Ferry-Dumazet H."/>
            <person name="Groppi A."/>
            <person name="Hantraye F."/>
            <person name="Hennequin C."/>
            <person name="Jauniaux N."/>
            <person name="Joyet P."/>
            <person name="Kachouri R."/>
            <person name="Kerrest A."/>
            <person name="Koszul R."/>
            <person name="Lemaire M."/>
            <person name="Lesur I."/>
            <person name="Ma L."/>
            <person name="Muller H."/>
            <person name="Nicaud J.M."/>
            <person name="Nikolski M."/>
            <person name="Oztas S."/>
            <person name="Ozier-Kalogeropoulos O."/>
            <person name="Pellenz S."/>
            <person name="Potier S."/>
            <person name="Richard G.F."/>
            <person name="Straub M.L."/>
            <person name="Suleau A."/>
            <person name="Swennene D."/>
            <person name="Tekaia F."/>
            <person name="Wesolowski-Louvel M."/>
            <person name="Westhof E."/>
            <person name="Wirth B."/>
            <person name="Zeniou-Meyer M."/>
            <person name="Zivanovic I."/>
            <person name="Bolotin-Fukuhara M."/>
            <person name="Thierry A."/>
            <person name="Bouchier C."/>
            <person name="Caudron B."/>
            <person name="Scarpelli C."/>
            <person name="Gaillardin C."/>
            <person name="Weissenbach J."/>
            <person name="Wincker P."/>
            <person name="Souciet J.L."/>
        </authorList>
    </citation>
    <scope>NUCLEOTIDE SEQUENCE [LARGE SCALE GENOMIC DNA]</scope>
    <source>
        <strain evidence="3">ATCC 8585 / CBS 2359 / DSM 70799 / NBRC 1267 / NRRL Y-1140 / WM37</strain>
    </source>
</reference>
<name>Q6CPD7_KLULA</name>
<accession>Q6CPD7</accession>
<proteinExistence type="predicted"/>
<keyword evidence="3" id="KW-1185">Reference proteome</keyword>
<dbReference type="STRING" id="284590.Q6CPD7"/>
<dbReference type="EMBL" id="CR382125">
    <property type="protein sequence ID" value="CAG99289.1"/>
    <property type="molecule type" value="Genomic_DNA"/>
</dbReference>
<dbReference type="HOGENOM" id="CLU_1199982_0_0_1"/>
<protein>
    <submittedName>
        <fullName evidence="2">KLLA0E05677p</fullName>
    </submittedName>
</protein>
<dbReference type="KEGG" id="kla:KLLA0_E05677g"/>
<dbReference type="AlphaFoldDB" id="Q6CPD7"/>
<sequence length="231" mass="25594">MATILSLSQQYMLASRAKGKLLAAANKNSGRDHDLRILVGHANLLDRLSSSVAKFDDIVSRSSSNDYHYNEEEADDDEYSDSDSDEEQEDFDNAPPKYQHIHHSYVSSDSGSDSESDSDSDLGTNSDSSSSDSISDYDESNVRSKYLAKLQDLQDDSEDLDPKYSLSSQPALYKCPSQNLTLSSISLNLMSSRTHENNNEETHVTTLLLSDEDSDNEIEEDLGTLSPVYVL</sequence>
<gene>
    <name evidence="2" type="ORF">KLLA0_E05677g</name>
</gene>
<evidence type="ECO:0000313" key="2">
    <source>
        <dbReference type="EMBL" id="CAG99289.1"/>
    </source>
</evidence>
<feature type="compositionally biased region" description="Acidic residues" evidence="1">
    <location>
        <begin position="72"/>
        <end position="92"/>
    </location>
</feature>